<evidence type="ECO:0000256" key="1">
    <source>
        <dbReference type="ARBA" id="ARBA00008542"/>
    </source>
</evidence>
<dbReference type="Pfam" id="PF01965">
    <property type="entry name" value="DJ-1_PfpI"/>
    <property type="match status" value="1"/>
</dbReference>
<dbReference type="InterPro" id="IPR029062">
    <property type="entry name" value="Class_I_gatase-like"/>
</dbReference>
<dbReference type="PANTHER" id="PTHR42733">
    <property type="entry name" value="DJ-1 PROTEIN"/>
    <property type="match status" value="1"/>
</dbReference>
<dbReference type="OrthoDB" id="9792284at2"/>
<dbReference type="InterPro" id="IPR002818">
    <property type="entry name" value="DJ-1/PfpI"/>
</dbReference>
<reference evidence="3 4" key="1">
    <citation type="submission" date="2018-06" db="EMBL/GenBank/DDBJ databases">
        <title>Phytoactinopolyspora halophila sp. nov., a novel halophilic actinomycete isolated from a saline soil in China.</title>
        <authorList>
            <person name="Tang S.-K."/>
        </authorList>
    </citation>
    <scope>NUCLEOTIDE SEQUENCE [LARGE SCALE GENOMIC DNA]</scope>
    <source>
        <strain evidence="3 4">YIM 96934</strain>
    </source>
</reference>
<dbReference type="GO" id="GO:0006508">
    <property type="term" value="P:proteolysis"/>
    <property type="evidence" value="ECO:0007669"/>
    <property type="project" value="UniProtKB-KW"/>
</dbReference>
<comment type="caution">
    <text evidence="3">The sequence shown here is derived from an EMBL/GenBank/DDBJ whole genome shotgun (WGS) entry which is preliminary data.</text>
</comment>
<dbReference type="SUPFAM" id="SSF52317">
    <property type="entry name" value="Class I glutamine amidotransferase-like"/>
    <property type="match status" value="1"/>
</dbReference>
<evidence type="ECO:0000313" key="3">
    <source>
        <dbReference type="EMBL" id="RAW09419.1"/>
    </source>
</evidence>
<gene>
    <name evidence="3" type="ORF">DPM12_21305</name>
</gene>
<feature type="domain" description="DJ-1/PfpI" evidence="2">
    <location>
        <begin position="5"/>
        <end position="165"/>
    </location>
</feature>
<dbReference type="EMBL" id="QMIG01000044">
    <property type="protein sequence ID" value="RAW09419.1"/>
    <property type="molecule type" value="Genomic_DNA"/>
</dbReference>
<dbReference type="NCBIfam" id="TIGR01382">
    <property type="entry name" value="PfpI"/>
    <property type="match status" value="1"/>
</dbReference>
<organism evidence="3 4">
    <name type="scientific">Phytoactinopolyspora halophila</name>
    <dbReference type="NCBI Taxonomy" id="1981511"/>
    <lineage>
        <taxon>Bacteria</taxon>
        <taxon>Bacillati</taxon>
        <taxon>Actinomycetota</taxon>
        <taxon>Actinomycetes</taxon>
        <taxon>Jiangellales</taxon>
        <taxon>Jiangellaceae</taxon>
        <taxon>Phytoactinopolyspora</taxon>
    </lineage>
</organism>
<proteinExistence type="inferred from homology"/>
<sequence length="169" mass="17829">MPGQIGILIADLFDEQEFIYPFYRVQEAGFAVTVIGSHAEHTYRSKAGFPKTSDAAAVGFEAATLDGLIVPGGFAPDYMRRDGAMLSLVAAVDDAAKPLGAICHAGWVLISAGVAKGRQLTGYSSTRDDLVNAGASYSDERVVTDGNLVTAQHYVDLPGFTAAFLGLVR</sequence>
<keyword evidence="4" id="KW-1185">Reference proteome</keyword>
<dbReference type="PROSITE" id="PS51276">
    <property type="entry name" value="PEPTIDASE_C56_PFPI"/>
    <property type="match status" value="1"/>
</dbReference>
<dbReference type="RefSeq" id="WP_112260397.1">
    <property type="nucleotide sequence ID" value="NZ_QMIG01000044.1"/>
</dbReference>
<dbReference type="InterPro" id="IPR006286">
    <property type="entry name" value="C56_PfpI-like"/>
</dbReference>
<name>A0A329QCE3_9ACTN</name>
<dbReference type="CDD" id="cd03134">
    <property type="entry name" value="GATase1_PfpI_like"/>
    <property type="match status" value="1"/>
</dbReference>
<accession>A0A329QCE3</accession>
<dbReference type="GO" id="GO:0008233">
    <property type="term" value="F:peptidase activity"/>
    <property type="evidence" value="ECO:0007669"/>
    <property type="project" value="UniProtKB-KW"/>
</dbReference>
<dbReference type="Proteomes" id="UP000250462">
    <property type="component" value="Unassembled WGS sequence"/>
</dbReference>
<dbReference type="Gene3D" id="3.40.50.880">
    <property type="match status" value="1"/>
</dbReference>
<keyword evidence="3" id="KW-0378">Hydrolase</keyword>
<evidence type="ECO:0000313" key="4">
    <source>
        <dbReference type="Proteomes" id="UP000250462"/>
    </source>
</evidence>
<dbReference type="PANTHER" id="PTHR42733:SF13">
    <property type="entry name" value="DJ-1_PFPI DOMAIN-CONTAINING PROTEIN"/>
    <property type="match status" value="1"/>
</dbReference>
<keyword evidence="3" id="KW-0645">Protease</keyword>
<evidence type="ECO:0000259" key="2">
    <source>
        <dbReference type="Pfam" id="PF01965"/>
    </source>
</evidence>
<protein>
    <submittedName>
        <fullName evidence="3">Protease</fullName>
    </submittedName>
</protein>
<comment type="similarity">
    <text evidence="1">Belongs to the peptidase C56 family.</text>
</comment>
<dbReference type="AlphaFoldDB" id="A0A329QCE3"/>